<feature type="compositionally biased region" description="Low complexity" evidence="1">
    <location>
        <begin position="221"/>
        <end position="236"/>
    </location>
</feature>
<feature type="domain" description="Bacterial Ig-like" evidence="2">
    <location>
        <begin position="347"/>
        <end position="407"/>
    </location>
</feature>
<accession>A0A4Q0YNU6</accession>
<comment type="caution">
    <text evidence="3">The sequence shown here is derived from an EMBL/GenBank/DDBJ whole genome shotgun (WGS) entry which is preliminary data.</text>
</comment>
<evidence type="ECO:0000313" key="3">
    <source>
        <dbReference type="EMBL" id="RXJ72556.1"/>
    </source>
</evidence>
<dbReference type="RefSeq" id="WP_129122906.1">
    <property type="nucleotide sequence ID" value="NZ_PEIB01000018.1"/>
</dbReference>
<dbReference type="Pfam" id="PF19077">
    <property type="entry name" value="Big_13"/>
    <property type="match status" value="2"/>
</dbReference>
<dbReference type="Proteomes" id="UP000290287">
    <property type="component" value="Unassembled WGS sequence"/>
</dbReference>
<feature type="region of interest" description="Disordered" evidence="1">
    <location>
        <begin position="195"/>
        <end position="258"/>
    </location>
</feature>
<name>A0A4Q0YNU6_9GAMM</name>
<reference evidence="3 4" key="1">
    <citation type="submission" date="2017-10" db="EMBL/GenBank/DDBJ databases">
        <title>Nyctiphanis sp. nov., isolated from the stomach of the euphausiid Nyctiphanes simplex (Hansen, 1911) in the Gulf of California.</title>
        <authorList>
            <person name="Gomez-Gil B."/>
            <person name="Aguilar-Mendez M."/>
            <person name="Lopez-Cortes A."/>
            <person name="Gomez-Gutierrez J."/>
            <person name="Roque A."/>
            <person name="Lang E."/>
            <person name="Gonzalez-Castillo A."/>
        </authorList>
    </citation>
    <scope>NUCLEOTIDE SEQUENCE [LARGE SCALE GENOMIC DNA]</scope>
    <source>
        <strain evidence="3 4">CAIM 600</strain>
    </source>
</reference>
<keyword evidence="4" id="KW-1185">Reference proteome</keyword>
<dbReference type="Gene3D" id="6.20.50.90">
    <property type="match status" value="1"/>
</dbReference>
<feature type="region of interest" description="Disordered" evidence="1">
    <location>
        <begin position="115"/>
        <end position="136"/>
    </location>
</feature>
<dbReference type="InterPro" id="IPR044016">
    <property type="entry name" value="Big_13"/>
</dbReference>
<evidence type="ECO:0000256" key="1">
    <source>
        <dbReference type="SAM" id="MobiDB-lite"/>
    </source>
</evidence>
<proteinExistence type="predicted"/>
<dbReference type="NCBIfam" id="NF033510">
    <property type="entry name" value="Ca_tandemer"/>
    <property type="match status" value="1"/>
</dbReference>
<protein>
    <recommendedName>
        <fullName evidence="2">Bacterial Ig-like domain-containing protein</fullName>
    </recommendedName>
</protein>
<feature type="compositionally biased region" description="Basic and acidic residues" evidence="1">
    <location>
        <begin position="115"/>
        <end position="134"/>
    </location>
</feature>
<sequence>MAELTITSLNDIKVAGFDLVYINSQGTTEKFSDALVAIAKGDLVVIKDGEKVPVDEIIKSSGINVKSLESVFLENVLTQDQKLNQLLDQVKQQSIAKDNALKKIEQLEREKLELKEQKKEADDEKAENARKENLDDTLDELSQLNADIKKAQEELAQKRSELKQKNLEQLEVIKVIQEQPLSEEVLAIAEELAAAAADGEEGEEEEGIDEEGKAPKLMQASESLESPTSGTSSGSSNAKPVEEEIPPNSLSVSLAKEDDSGRSGDFITNVNAGLTLVGTTNPSSKVSLEIDGNKFDVVADASGNFEFELDSEFVDGEYEILIESVDTNGQEAAFSKVLVIDTVAPDAPSVALSDESDTGIKFDKLTYDNKPFFNGKGEAGTTVVFAIAGRKYKTSVKEDETWEIQITER</sequence>
<feature type="domain" description="Bacterial Ig-like" evidence="2">
    <location>
        <begin position="250"/>
        <end position="342"/>
    </location>
</feature>
<feature type="compositionally biased region" description="Acidic residues" evidence="1">
    <location>
        <begin position="198"/>
        <end position="209"/>
    </location>
</feature>
<dbReference type="EMBL" id="PEIB01000018">
    <property type="protein sequence ID" value="RXJ72556.1"/>
    <property type="molecule type" value="Genomic_DNA"/>
</dbReference>
<organism evidence="3 4">
    <name type="scientific">Veronia nyctiphanis</name>
    <dbReference type="NCBI Taxonomy" id="1278244"/>
    <lineage>
        <taxon>Bacteria</taxon>
        <taxon>Pseudomonadati</taxon>
        <taxon>Pseudomonadota</taxon>
        <taxon>Gammaproteobacteria</taxon>
        <taxon>Vibrionales</taxon>
        <taxon>Vibrionaceae</taxon>
        <taxon>Veronia</taxon>
    </lineage>
</organism>
<dbReference type="InterPro" id="IPR013783">
    <property type="entry name" value="Ig-like_fold"/>
</dbReference>
<dbReference type="Gene3D" id="2.60.40.10">
    <property type="entry name" value="Immunoglobulins"/>
    <property type="match status" value="1"/>
</dbReference>
<evidence type="ECO:0000259" key="2">
    <source>
        <dbReference type="Pfam" id="PF19077"/>
    </source>
</evidence>
<dbReference type="AlphaFoldDB" id="A0A4Q0YNU6"/>
<gene>
    <name evidence="3" type="ORF">CS022_14685</name>
</gene>
<evidence type="ECO:0000313" key="4">
    <source>
        <dbReference type="Proteomes" id="UP000290287"/>
    </source>
</evidence>
<dbReference type="OrthoDB" id="8481600at2"/>